<dbReference type="EMBL" id="QYTV02000009">
    <property type="protein sequence ID" value="RST72280.1"/>
    <property type="molecule type" value="Genomic_DNA"/>
</dbReference>
<reference evidence="1" key="1">
    <citation type="submission" date="2018-12" db="EMBL/GenBank/DDBJ databases">
        <authorList>
            <person name="Sun L."/>
            <person name="Chen Z."/>
        </authorList>
    </citation>
    <scope>NUCLEOTIDE SEQUENCE [LARGE SCALE GENOMIC DNA]</scope>
    <source>
        <strain evidence="1">3-2-2</strain>
    </source>
</reference>
<gene>
    <name evidence="1" type="ORF">D4T97_016725</name>
</gene>
<keyword evidence="2" id="KW-1185">Reference proteome</keyword>
<comment type="caution">
    <text evidence="1">The sequence shown here is derived from an EMBL/GenBank/DDBJ whole genome shotgun (WGS) entry which is preliminary data.</text>
</comment>
<accession>A0A429XVJ7</accession>
<dbReference type="OrthoDB" id="2476089at2"/>
<name>A0A429XVJ7_9BACI</name>
<dbReference type="AlphaFoldDB" id="A0A429XVJ7"/>
<protein>
    <submittedName>
        <fullName evidence="1">DUF4025 domain-containing protein</fullName>
    </submittedName>
</protein>
<evidence type="ECO:0000313" key="1">
    <source>
        <dbReference type="EMBL" id="RST72280.1"/>
    </source>
</evidence>
<evidence type="ECO:0000313" key="2">
    <source>
        <dbReference type="Proteomes" id="UP000287156"/>
    </source>
</evidence>
<dbReference type="InterPro" id="IPR025100">
    <property type="entry name" value="DUF4025"/>
</dbReference>
<dbReference type="RefSeq" id="WP_126051907.1">
    <property type="nucleotide sequence ID" value="NZ_QYTV02000009.1"/>
</dbReference>
<sequence>MDKELEKESLKIAGRHYKKEDYQGKDTVSKGLATTHEQVSDVYMEGQVTPVIEDVDGKDIHISKRIFD</sequence>
<dbReference type="Proteomes" id="UP000287156">
    <property type="component" value="Unassembled WGS sequence"/>
</dbReference>
<dbReference type="Pfam" id="PF13217">
    <property type="entry name" value="DUF4025"/>
    <property type="match status" value="1"/>
</dbReference>
<organism evidence="1 2">
    <name type="scientific">Siminovitchia acidinfaciens</name>
    <dbReference type="NCBI Taxonomy" id="2321395"/>
    <lineage>
        <taxon>Bacteria</taxon>
        <taxon>Bacillati</taxon>
        <taxon>Bacillota</taxon>
        <taxon>Bacilli</taxon>
        <taxon>Bacillales</taxon>
        <taxon>Bacillaceae</taxon>
        <taxon>Siminovitchia</taxon>
    </lineage>
</organism>
<proteinExistence type="predicted"/>